<keyword evidence="5 7" id="KW-0378">Hydrolase</keyword>
<dbReference type="PANTHER" id="PTHR10589:SF17">
    <property type="entry name" value="UBIQUITIN CARBOXYL-TERMINAL HYDROLASE"/>
    <property type="match status" value="1"/>
</dbReference>
<dbReference type="Gene3D" id="3.40.532.10">
    <property type="entry name" value="Peptidase C12, ubiquitin carboxyl-terminal hydrolase"/>
    <property type="match status" value="1"/>
</dbReference>
<dbReference type="InterPro" id="IPR001578">
    <property type="entry name" value="Peptidase_C12_UCH"/>
</dbReference>
<evidence type="ECO:0000256" key="2">
    <source>
        <dbReference type="ARBA" id="ARBA00009326"/>
    </source>
</evidence>
<dbReference type="GO" id="GO:0016579">
    <property type="term" value="P:protein deubiquitination"/>
    <property type="evidence" value="ECO:0007669"/>
    <property type="project" value="TreeGrafter"/>
</dbReference>
<feature type="active site" description="Nucleophile" evidence="7">
    <location>
        <position position="95"/>
    </location>
</feature>
<protein>
    <recommendedName>
        <fullName evidence="8">Ubiquitin carboxyl-terminal hydrolase</fullName>
        <ecNumber evidence="8">3.4.19.12</ecNumber>
    </recommendedName>
</protein>
<evidence type="ECO:0000256" key="4">
    <source>
        <dbReference type="ARBA" id="ARBA00022786"/>
    </source>
</evidence>
<comment type="similarity">
    <text evidence="2 7 8">Belongs to the peptidase C12 family.</text>
</comment>
<keyword evidence="11" id="KW-1185">Reference proteome</keyword>
<feature type="site" description="Transition state stabilizer" evidence="7">
    <location>
        <position position="89"/>
    </location>
</feature>
<evidence type="ECO:0000313" key="10">
    <source>
        <dbReference type="EMBL" id="KAH9000468.1"/>
    </source>
</evidence>
<reference evidence="10" key="1">
    <citation type="submission" date="2022-01" db="EMBL/GenBank/DDBJ databases">
        <title>Comparative genomics reveals a dynamic genome evolution in the ectomycorrhizal milk-cap (Lactarius) mushrooms.</title>
        <authorList>
            <consortium name="DOE Joint Genome Institute"/>
            <person name="Lebreton A."/>
            <person name="Tang N."/>
            <person name="Kuo A."/>
            <person name="LaButti K."/>
            <person name="Drula E."/>
            <person name="Barry K."/>
            <person name="Clum A."/>
            <person name="Lipzen A."/>
            <person name="Mousain D."/>
            <person name="Ng V."/>
            <person name="Wang R."/>
            <person name="Wang X."/>
            <person name="Dai Y."/>
            <person name="Henrissat B."/>
            <person name="Grigoriev I.V."/>
            <person name="Guerin-Laguette A."/>
            <person name="Yu F."/>
            <person name="Martin F.M."/>
        </authorList>
    </citation>
    <scope>NUCLEOTIDE SEQUENCE</scope>
    <source>
        <strain evidence="10">QP</strain>
    </source>
</reference>
<evidence type="ECO:0000256" key="7">
    <source>
        <dbReference type="PROSITE-ProRule" id="PRU01393"/>
    </source>
</evidence>
<dbReference type="Pfam" id="PF01088">
    <property type="entry name" value="Peptidase_C12"/>
    <property type="match status" value="1"/>
</dbReference>
<dbReference type="InterPro" id="IPR038765">
    <property type="entry name" value="Papain-like_cys_pep_sf"/>
</dbReference>
<dbReference type="InterPro" id="IPR036959">
    <property type="entry name" value="Peptidase_C12_UCH_sf"/>
</dbReference>
<dbReference type="GO" id="GO:0005737">
    <property type="term" value="C:cytoplasm"/>
    <property type="evidence" value="ECO:0007669"/>
    <property type="project" value="TreeGrafter"/>
</dbReference>
<dbReference type="GO" id="GO:0004843">
    <property type="term" value="F:cysteine-type deubiquitinase activity"/>
    <property type="evidence" value="ECO:0007669"/>
    <property type="project" value="UniProtKB-UniRule"/>
</dbReference>
<proteinExistence type="inferred from homology"/>
<evidence type="ECO:0000259" key="9">
    <source>
        <dbReference type="PROSITE" id="PS52048"/>
    </source>
</evidence>
<evidence type="ECO:0000256" key="6">
    <source>
        <dbReference type="ARBA" id="ARBA00022807"/>
    </source>
</evidence>
<accession>A0AAD4QHS1</accession>
<dbReference type="EC" id="3.4.19.12" evidence="8"/>
<evidence type="ECO:0000256" key="8">
    <source>
        <dbReference type="RuleBase" id="RU361215"/>
    </source>
</evidence>
<evidence type="ECO:0000256" key="3">
    <source>
        <dbReference type="ARBA" id="ARBA00022670"/>
    </source>
</evidence>
<evidence type="ECO:0000256" key="5">
    <source>
        <dbReference type="ARBA" id="ARBA00022801"/>
    </source>
</evidence>
<dbReference type="GO" id="GO:0006511">
    <property type="term" value="P:ubiquitin-dependent protein catabolic process"/>
    <property type="evidence" value="ECO:0007669"/>
    <property type="project" value="UniProtKB-UniRule"/>
</dbReference>
<dbReference type="EMBL" id="JAKELL010000002">
    <property type="protein sequence ID" value="KAH9000468.1"/>
    <property type="molecule type" value="Genomic_DNA"/>
</dbReference>
<dbReference type="PROSITE" id="PS52048">
    <property type="entry name" value="UCH_DOMAIN"/>
    <property type="match status" value="1"/>
</dbReference>
<dbReference type="CDD" id="cd09616">
    <property type="entry name" value="Peptidase_C12_UCH_L1_L3"/>
    <property type="match status" value="1"/>
</dbReference>
<feature type="site" description="Important for enzyme activity" evidence="7">
    <location>
        <position position="194"/>
    </location>
</feature>
<keyword evidence="4 7" id="KW-0833">Ubl conjugation pathway</keyword>
<keyword evidence="3 7" id="KW-0645">Protease</keyword>
<dbReference type="PANTHER" id="PTHR10589">
    <property type="entry name" value="UBIQUITIN CARBOXYL-TERMINAL HYDROLASE"/>
    <property type="match status" value="1"/>
</dbReference>
<dbReference type="AlphaFoldDB" id="A0AAD4QHS1"/>
<dbReference type="PRINTS" id="PR00707">
    <property type="entry name" value="UBCTHYDRLASE"/>
</dbReference>
<comment type="catalytic activity">
    <reaction evidence="1 7 8">
        <text>Thiol-dependent hydrolysis of ester, thioester, amide, peptide and isopeptide bonds formed by the C-terminal Gly of ubiquitin (a 76-residue protein attached to proteins as an intracellular targeting signal).</text>
        <dbReference type="EC" id="3.4.19.12"/>
    </reaction>
</comment>
<gene>
    <name evidence="10" type="ORF">EDB92DRAFT_1831511</name>
</gene>
<name>A0AAD4QHS1_9AGAM</name>
<sequence>MSRWIPLESDPELFNDWARKVGLVESDAEFVDVYGLDDDLLDIVPQPVKAVILLFPIRGKLEELREAEETQIKEKGQVPVDPTVFWIKQTIPNACGTIGLLHALTNAQVVYEPGSPITQFIDACQHKTPLERAEFLESTKIFADIHAATAAGGQTDPSANLNTDLHFTCFVQAPEASAREAEVETDKQRLIELDGGRAGPVDRGESTDLLKDVAKYVKEKIIPKAPSLEFSLIALAGELAEPVRSEE</sequence>
<dbReference type="Proteomes" id="UP001201163">
    <property type="component" value="Unassembled WGS sequence"/>
</dbReference>
<comment type="caution">
    <text evidence="10">The sequence shown here is derived from an EMBL/GenBank/DDBJ whole genome shotgun (WGS) entry which is preliminary data.</text>
</comment>
<evidence type="ECO:0000256" key="1">
    <source>
        <dbReference type="ARBA" id="ARBA00000707"/>
    </source>
</evidence>
<keyword evidence="6 7" id="KW-0788">Thiol protease</keyword>
<feature type="domain" description="UCH catalytic" evidence="9">
    <location>
        <begin position="3"/>
        <end position="237"/>
    </location>
</feature>
<feature type="active site" description="Proton donor" evidence="7">
    <location>
        <position position="166"/>
    </location>
</feature>
<organism evidence="10 11">
    <name type="scientific">Lactarius akahatsu</name>
    <dbReference type="NCBI Taxonomy" id="416441"/>
    <lineage>
        <taxon>Eukaryota</taxon>
        <taxon>Fungi</taxon>
        <taxon>Dikarya</taxon>
        <taxon>Basidiomycota</taxon>
        <taxon>Agaricomycotina</taxon>
        <taxon>Agaricomycetes</taxon>
        <taxon>Russulales</taxon>
        <taxon>Russulaceae</taxon>
        <taxon>Lactarius</taxon>
    </lineage>
</organism>
<dbReference type="SUPFAM" id="SSF54001">
    <property type="entry name" value="Cysteine proteinases"/>
    <property type="match status" value="1"/>
</dbReference>
<evidence type="ECO:0000313" key="11">
    <source>
        <dbReference type="Proteomes" id="UP001201163"/>
    </source>
</evidence>
<dbReference type="FunFam" id="3.40.532.10:FF:000006">
    <property type="entry name" value="Ubiquitin carboxyl-terminal hydrolase"/>
    <property type="match status" value="1"/>
</dbReference>